<sequence length="161" mass="16619">MARSHTAHPASTAQRLGRVGGLVIRYGLALILVWIGALKFASYEAAAIEGLVGNSPLLSWTYRMASPPTVAGVIGVIEIVLGCLIAVGPLAPRVSALGSTGAVLMFLTTLSFVFSTPGVWQPGLGFPFLSGAGQFLIKDLVLLGAALWTAGESFGRLRGGP</sequence>
<feature type="transmembrane region" description="Helical" evidence="1">
    <location>
        <begin position="68"/>
        <end position="87"/>
    </location>
</feature>
<keyword evidence="1" id="KW-1133">Transmembrane helix</keyword>
<feature type="transmembrane region" description="Helical" evidence="1">
    <location>
        <begin position="23"/>
        <end position="48"/>
    </location>
</feature>
<dbReference type="RefSeq" id="WP_181656003.1">
    <property type="nucleotide sequence ID" value="NZ_JACEHE010000002.1"/>
</dbReference>
<dbReference type="Pfam" id="PF04224">
    <property type="entry name" value="DUF417"/>
    <property type="match status" value="1"/>
</dbReference>
<dbReference type="Proteomes" id="UP000545761">
    <property type="component" value="Unassembled WGS sequence"/>
</dbReference>
<comment type="caution">
    <text evidence="2">The sequence shown here is derived from an EMBL/GenBank/DDBJ whole genome shotgun (WGS) entry which is preliminary data.</text>
</comment>
<dbReference type="GO" id="GO:0005886">
    <property type="term" value="C:plasma membrane"/>
    <property type="evidence" value="ECO:0007669"/>
    <property type="project" value="TreeGrafter"/>
</dbReference>
<dbReference type="AlphaFoldDB" id="A0A7W0DHF5"/>
<evidence type="ECO:0000256" key="1">
    <source>
        <dbReference type="SAM" id="Phobius"/>
    </source>
</evidence>
<dbReference type="InterPro" id="IPR007339">
    <property type="entry name" value="RclC-like"/>
</dbReference>
<dbReference type="PANTHER" id="PTHR40106:SF1">
    <property type="entry name" value="INNER MEMBRANE PROTEIN RCLC"/>
    <property type="match status" value="1"/>
</dbReference>
<keyword evidence="1" id="KW-0472">Membrane</keyword>
<evidence type="ECO:0000313" key="3">
    <source>
        <dbReference type="Proteomes" id="UP000545761"/>
    </source>
</evidence>
<name>A0A7W0DHF5_9ACTN</name>
<proteinExistence type="predicted"/>
<dbReference type="GO" id="GO:1901530">
    <property type="term" value="P:response to hypochlorite"/>
    <property type="evidence" value="ECO:0007669"/>
    <property type="project" value="TreeGrafter"/>
</dbReference>
<feature type="transmembrane region" description="Helical" evidence="1">
    <location>
        <begin position="94"/>
        <end position="114"/>
    </location>
</feature>
<dbReference type="InterPro" id="IPR016865">
    <property type="entry name" value="RclC"/>
</dbReference>
<keyword evidence="1" id="KW-0812">Transmembrane</keyword>
<organism evidence="2 3">
    <name type="scientific">Streptomyces himalayensis subsp. himalayensis</name>
    <dbReference type="NCBI Taxonomy" id="2756131"/>
    <lineage>
        <taxon>Bacteria</taxon>
        <taxon>Bacillati</taxon>
        <taxon>Actinomycetota</taxon>
        <taxon>Actinomycetes</taxon>
        <taxon>Kitasatosporales</taxon>
        <taxon>Streptomycetaceae</taxon>
        <taxon>Streptomyces</taxon>
        <taxon>Streptomyces himalayensis</taxon>
    </lineage>
</organism>
<protein>
    <submittedName>
        <fullName evidence="2">DUF417 family protein</fullName>
    </submittedName>
</protein>
<gene>
    <name evidence="2" type="ORF">H1D24_04235</name>
</gene>
<evidence type="ECO:0000313" key="2">
    <source>
        <dbReference type="EMBL" id="MBA2945055.1"/>
    </source>
</evidence>
<accession>A0A7W0DHF5</accession>
<feature type="transmembrane region" description="Helical" evidence="1">
    <location>
        <begin position="126"/>
        <end position="148"/>
    </location>
</feature>
<reference evidence="2 3" key="1">
    <citation type="submission" date="2020-07" db="EMBL/GenBank/DDBJ databases">
        <title>Streptomyces isolated from Indian soil.</title>
        <authorList>
            <person name="Mandal S."/>
            <person name="Maiti P.K."/>
        </authorList>
    </citation>
    <scope>NUCLEOTIDE SEQUENCE [LARGE SCALE GENOMIC DNA]</scope>
    <source>
        <strain evidence="2 3">PSKA28</strain>
    </source>
</reference>
<dbReference type="PANTHER" id="PTHR40106">
    <property type="entry name" value="INNER MEMBRANE PROTEIN RCLC"/>
    <property type="match status" value="1"/>
</dbReference>
<dbReference type="PIRSF" id="PIRSF028065">
    <property type="entry name" value="UCP028065"/>
    <property type="match status" value="1"/>
</dbReference>
<dbReference type="EMBL" id="JACEHE010000002">
    <property type="protein sequence ID" value="MBA2945055.1"/>
    <property type="molecule type" value="Genomic_DNA"/>
</dbReference>